<evidence type="ECO:0000313" key="9">
    <source>
        <dbReference type="EMBL" id="WFG38162.1"/>
    </source>
</evidence>
<reference evidence="10 11" key="1">
    <citation type="submission" date="2019-11" db="EMBL/GenBank/DDBJ databases">
        <authorList>
            <person name="Cho J.-C."/>
        </authorList>
    </citation>
    <scope>NUCLEOTIDE SEQUENCE [LARGE SCALE GENOMIC DNA]</scope>
    <source>
        <strain evidence="9 10">JH1073</strain>
        <strain evidence="8 11">JH702</strain>
    </source>
</reference>
<accession>A0AAJ5ZFX3</accession>
<dbReference type="GO" id="GO:0036374">
    <property type="term" value="F:glutathione hydrolase activity"/>
    <property type="evidence" value="ECO:0007669"/>
    <property type="project" value="UniProtKB-UniRule"/>
</dbReference>
<reference evidence="10" key="3">
    <citation type="submission" date="2023-06" db="EMBL/GenBank/DDBJ databases">
        <title>Pangenomics reveal diversification of enzyme families and niche specialization in globally abundant SAR202 bacteria.</title>
        <authorList>
            <person name="Saw J.H.W."/>
        </authorList>
    </citation>
    <scope>NUCLEOTIDE SEQUENCE [LARGE SCALE GENOMIC DNA]</scope>
    <source>
        <strain evidence="10">JH1073</strain>
    </source>
</reference>
<dbReference type="EMBL" id="WMBE01000002">
    <property type="protein sequence ID" value="MDG0866738.1"/>
    <property type="molecule type" value="Genomic_DNA"/>
</dbReference>
<keyword evidence="6 9" id="KW-0808">Transferase</keyword>
<evidence type="ECO:0000313" key="11">
    <source>
        <dbReference type="Proteomes" id="UP001321249"/>
    </source>
</evidence>
<reference evidence="9" key="2">
    <citation type="journal article" date="2023" name="Nat. Commun.">
        <title>Cultivation of marine bacteria of the SAR202 clade.</title>
        <authorList>
            <person name="Lim Y."/>
            <person name="Seo J.H."/>
            <person name="Giovannoni S.J."/>
            <person name="Kang I."/>
            <person name="Cho J.C."/>
        </authorList>
    </citation>
    <scope>NUCLEOTIDE SEQUENCE</scope>
    <source>
        <strain evidence="9">JH1073</strain>
    </source>
</reference>
<comment type="PTM">
    <text evidence="6">Cleaved by autocatalysis into a large and a small subunit.</text>
</comment>
<dbReference type="InterPro" id="IPR052896">
    <property type="entry name" value="GGT-like_enzyme"/>
</dbReference>
<dbReference type="GO" id="GO:0006750">
    <property type="term" value="P:glutathione biosynthetic process"/>
    <property type="evidence" value="ECO:0007669"/>
    <property type="project" value="UniProtKB-KW"/>
</dbReference>
<comment type="pathway">
    <text evidence="6">Sulfur metabolism; glutathione metabolism.</text>
</comment>
<dbReference type="RefSeq" id="WP_342824421.1">
    <property type="nucleotide sequence ID" value="NZ_CP046146.1"/>
</dbReference>
<feature type="active site" description="Nucleophile" evidence="4">
    <location>
        <position position="375"/>
    </location>
</feature>
<protein>
    <recommendedName>
        <fullName evidence="6">Glutathione hydrolase proenzyme</fullName>
        <ecNumber evidence="6">2.3.2.2</ecNumber>
        <ecNumber evidence="6">3.4.19.13</ecNumber>
    </recommendedName>
    <component>
        <recommendedName>
            <fullName evidence="6">Glutathione hydrolase large chain</fullName>
        </recommendedName>
    </component>
    <component>
        <recommendedName>
            <fullName evidence="6">Glutathione hydrolase small chain</fullName>
        </recommendedName>
    </component>
</protein>
<evidence type="ECO:0000256" key="5">
    <source>
        <dbReference type="PIRSR" id="PIRSR600101-2"/>
    </source>
</evidence>
<dbReference type="Proteomes" id="UP001321249">
    <property type="component" value="Unassembled WGS sequence"/>
</dbReference>
<name>A0AAJ5ZFX3_9CHLR</name>
<dbReference type="NCBIfam" id="TIGR00066">
    <property type="entry name" value="g_glut_trans"/>
    <property type="match status" value="1"/>
</dbReference>
<dbReference type="PRINTS" id="PR01210">
    <property type="entry name" value="GGTRANSPTASE"/>
</dbReference>
<dbReference type="PANTHER" id="PTHR43881">
    <property type="entry name" value="GAMMA-GLUTAMYLTRANSPEPTIDASE (AFU_ORTHOLOGUE AFUA_4G13580)"/>
    <property type="match status" value="1"/>
</dbReference>
<dbReference type="InterPro" id="IPR000101">
    <property type="entry name" value="GGT_peptidase"/>
</dbReference>
<evidence type="ECO:0000313" key="8">
    <source>
        <dbReference type="EMBL" id="MDG0866738.1"/>
    </source>
</evidence>
<gene>
    <name evidence="9" type="primary">ggt</name>
    <name evidence="8" type="ORF">GKO46_06575</name>
    <name evidence="9" type="ORF">GKO48_00580</name>
</gene>
<evidence type="ECO:0000256" key="6">
    <source>
        <dbReference type="RuleBase" id="RU368036"/>
    </source>
</evidence>
<dbReference type="InterPro" id="IPR043138">
    <property type="entry name" value="GGT_lsub"/>
</dbReference>
<dbReference type="EC" id="3.4.19.13" evidence="6"/>
<evidence type="ECO:0000256" key="2">
    <source>
        <dbReference type="ARBA" id="ARBA00001089"/>
    </source>
</evidence>
<dbReference type="InterPro" id="IPR043137">
    <property type="entry name" value="GGT_ssub_C"/>
</dbReference>
<proteinExistence type="inferred from homology"/>
<evidence type="ECO:0000256" key="3">
    <source>
        <dbReference type="ARBA" id="ARBA00047417"/>
    </source>
</evidence>
<dbReference type="Proteomes" id="UP001219901">
    <property type="component" value="Chromosome"/>
</dbReference>
<comment type="catalytic activity">
    <reaction evidence="2 6">
        <text>glutathione + H2O = L-cysteinylglycine + L-glutamate</text>
        <dbReference type="Rhea" id="RHEA:28807"/>
        <dbReference type="ChEBI" id="CHEBI:15377"/>
        <dbReference type="ChEBI" id="CHEBI:29985"/>
        <dbReference type="ChEBI" id="CHEBI:57925"/>
        <dbReference type="ChEBI" id="CHEBI:61694"/>
        <dbReference type="EC" id="3.4.19.13"/>
    </reaction>
</comment>
<dbReference type="EC" id="2.3.2.2" evidence="6"/>
<keyword evidence="6" id="KW-0317">Glutathione biosynthesis</keyword>
<evidence type="ECO:0000256" key="1">
    <source>
        <dbReference type="ARBA" id="ARBA00001049"/>
    </source>
</evidence>
<evidence type="ECO:0000313" key="10">
    <source>
        <dbReference type="Proteomes" id="UP001219901"/>
    </source>
</evidence>
<organism evidence="9 10">
    <name type="scientific">Candidatus Lucifugimonas marina</name>
    <dbReference type="NCBI Taxonomy" id="3038979"/>
    <lineage>
        <taxon>Bacteria</taxon>
        <taxon>Bacillati</taxon>
        <taxon>Chloroflexota</taxon>
        <taxon>Dehalococcoidia</taxon>
        <taxon>SAR202 cluster</taxon>
        <taxon>Candidatus Lucifugimonadales</taxon>
        <taxon>Candidatus Lucifugimonadaceae</taxon>
        <taxon>Candidatus Lucifugimonas</taxon>
    </lineage>
</organism>
<comment type="similarity">
    <text evidence="6">Belongs to the gamma-glutamyltransferase family.</text>
</comment>
<dbReference type="InterPro" id="IPR029055">
    <property type="entry name" value="Ntn_hydrolases_N"/>
</dbReference>
<feature type="binding site" evidence="5">
    <location>
        <position position="467"/>
    </location>
    <ligand>
        <name>L-glutamate</name>
        <dbReference type="ChEBI" id="CHEBI:29985"/>
    </ligand>
</feature>
<dbReference type="EMBL" id="CP046147">
    <property type="protein sequence ID" value="WFG38162.1"/>
    <property type="molecule type" value="Genomic_DNA"/>
</dbReference>
<dbReference type="Pfam" id="PF01019">
    <property type="entry name" value="G_glu_transpept"/>
    <property type="match status" value="1"/>
</dbReference>
<sequence length="565" mass="60842">MYNVDEIDPNSLFPAGTSPHGRSTRAPAVGKHGMVASAHPYASQAGLDVLRDGGNAIDAAVAVAAMLNVAEPYMSGVGGIGIAMVYIAKEKRTRILNFSAHAPNAAQPEMYDNLNAETGPISPLVPGNVSGWTTLHDTYGSLSLSRVMRDGIRYADEGIVLSPFNADMIEENLVRIDRFDSSQKALVIERTGMGAGSVLRQPDLAKSLAAISEGGQKEFYEGMLGDRIQAGLKAAGGIISREELAAYRAYWQEPLSTNYRGLEVRVAPPNSSGFQILETLNILSNFDELTYGSSDTLHKLVEAVYIAADDRAKYSGDPRHVEIPLDRLLSAEYAADRAAEISMLETSGPPAERWNRSRVDHPPAGVKPQFANGLTTHFVTADAEGNVVTITQSLGSAFGSAVVAGDTGVFMNNMCKWFDIDPDSASPNLIGPGKQEDFCIAPAQIYEDADDGSGDKKIRLSIATPGSWGILHTTAQMMHAHIDGGMNVQEAIEAPRFRHYDNGMLLLENRFPEHMREDLARRGHRVHVAPDWHNAVGGGQGIQFTEHGTMLGGADPRRDGVAMGY</sequence>
<keyword evidence="10" id="KW-1185">Reference proteome</keyword>
<evidence type="ECO:0000256" key="4">
    <source>
        <dbReference type="PIRSR" id="PIRSR600101-1"/>
    </source>
</evidence>
<dbReference type="Gene3D" id="1.10.246.130">
    <property type="match status" value="1"/>
</dbReference>
<dbReference type="PANTHER" id="PTHR43881:SF5">
    <property type="entry name" value="GAMMA-GLUTAMYLTRANSPEPTIDASE"/>
    <property type="match status" value="1"/>
</dbReference>
<evidence type="ECO:0000256" key="7">
    <source>
        <dbReference type="SAM" id="MobiDB-lite"/>
    </source>
</evidence>
<comment type="catalytic activity">
    <reaction evidence="3 6">
        <text>an N-terminal (5-L-glutamyl)-[peptide] + an alpha-amino acid = 5-L-glutamyl amino acid + an N-terminal L-alpha-aminoacyl-[peptide]</text>
        <dbReference type="Rhea" id="RHEA:23904"/>
        <dbReference type="Rhea" id="RHEA-COMP:9780"/>
        <dbReference type="Rhea" id="RHEA-COMP:9795"/>
        <dbReference type="ChEBI" id="CHEBI:77644"/>
        <dbReference type="ChEBI" id="CHEBI:78597"/>
        <dbReference type="ChEBI" id="CHEBI:78599"/>
        <dbReference type="ChEBI" id="CHEBI:78608"/>
        <dbReference type="EC" id="2.3.2.2"/>
    </reaction>
</comment>
<comment type="subunit">
    <text evidence="6">This enzyme consists of two polypeptide chains, which are synthesized in precursor form from a single polypeptide.</text>
</comment>
<feature type="region of interest" description="Disordered" evidence="7">
    <location>
        <begin position="1"/>
        <end position="29"/>
    </location>
</feature>
<dbReference type="AlphaFoldDB" id="A0AAJ5ZFX3"/>
<dbReference type="GO" id="GO:0103068">
    <property type="term" value="F:leukotriene C4 gamma-glutamyl transferase activity"/>
    <property type="evidence" value="ECO:0007669"/>
    <property type="project" value="UniProtKB-EC"/>
</dbReference>
<keyword evidence="6" id="KW-0378">Hydrolase</keyword>
<keyword evidence="6" id="KW-0865">Zymogen</keyword>
<dbReference type="Gene3D" id="3.60.20.40">
    <property type="match status" value="1"/>
</dbReference>
<keyword evidence="6 9" id="KW-0012">Acyltransferase</keyword>
<dbReference type="GO" id="GO:0006751">
    <property type="term" value="P:glutathione catabolic process"/>
    <property type="evidence" value="ECO:0007669"/>
    <property type="project" value="UniProtKB-UniRule"/>
</dbReference>
<comment type="catalytic activity">
    <reaction evidence="1 6">
        <text>an S-substituted glutathione + H2O = an S-substituted L-cysteinylglycine + L-glutamate</text>
        <dbReference type="Rhea" id="RHEA:59468"/>
        <dbReference type="ChEBI" id="CHEBI:15377"/>
        <dbReference type="ChEBI" id="CHEBI:29985"/>
        <dbReference type="ChEBI" id="CHEBI:90779"/>
        <dbReference type="ChEBI" id="CHEBI:143103"/>
        <dbReference type="EC" id="3.4.19.13"/>
    </reaction>
</comment>
<dbReference type="SUPFAM" id="SSF56235">
    <property type="entry name" value="N-terminal nucleophile aminohydrolases (Ntn hydrolases)"/>
    <property type="match status" value="1"/>
</dbReference>